<organism evidence="1 2">
    <name type="scientific">Skermanella stibiiresistens SB22</name>
    <dbReference type="NCBI Taxonomy" id="1385369"/>
    <lineage>
        <taxon>Bacteria</taxon>
        <taxon>Pseudomonadati</taxon>
        <taxon>Pseudomonadota</taxon>
        <taxon>Alphaproteobacteria</taxon>
        <taxon>Rhodospirillales</taxon>
        <taxon>Azospirillaceae</taxon>
        <taxon>Skermanella</taxon>
    </lineage>
</organism>
<protein>
    <submittedName>
        <fullName evidence="1">Uncharacterized protein</fullName>
    </submittedName>
</protein>
<name>W9GR17_9PROT</name>
<dbReference type="AlphaFoldDB" id="W9GR17"/>
<keyword evidence="2" id="KW-1185">Reference proteome</keyword>
<sequence>MLMDKTKPARMIFLKAQSFQNDDLAAFSRLFLHSVAIILVAM</sequence>
<comment type="caution">
    <text evidence="1">The sequence shown here is derived from an EMBL/GenBank/DDBJ whole genome shotgun (WGS) entry which is preliminary data.</text>
</comment>
<accession>W9GR17</accession>
<evidence type="ECO:0000313" key="1">
    <source>
        <dbReference type="EMBL" id="EWY36345.1"/>
    </source>
</evidence>
<dbReference type="RefSeq" id="WP_281174392.1">
    <property type="nucleotide sequence ID" value="NZ_AVFL01000046.1"/>
</dbReference>
<dbReference type="Proteomes" id="UP000019486">
    <property type="component" value="Unassembled WGS sequence"/>
</dbReference>
<proteinExistence type="predicted"/>
<evidence type="ECO:0000313" key="2">
    <source>
        <dbReference type="Proteomes" id="UP000019486"/>
    </source>
</evidence>
<reference evidence="1 2" key="1">
    <citation type="submission" date="2013-08" db="EMBL/GenBank/DDBJ databases">
        <title>The genome sequence of Skermanella stibiiresistens.</title>
        <authorList>
            <person name="Zhu W."/>
            <person name="Wang G."/>
        </authorList>
    </citation>
    <scope>NUCLEOTIDE SEQUENCE [LARGE SCALE GENOMIC DNA]</scope>
    <source>
        <strain evidence="1 2">SB22</strain>
    </source>
</reference>
<dbReference type="EMBL" id="AVFL01000046">
    <property type="protein sequence ID" value="EWY36345.1"/>
    <property type="molecule type" value="Genomic_DNA"/>
</dbReference>
<gene>
    <name evidence="1" type="ORF">N825_28795</name>
</gene>